<keyword evidence="5" id="KW-1185">Reference proteome</keyword>
<dbReference type="EMBL" id="BQXS01010041">
    <property type="protein sequence ID" value="GKT32723.1"/>
    <property type="molecule type" value="Genomic_DNA"/>
</dbReference>
<protein>
    <submittedName>
        <fullName evidence="4">Uncharacterized protein</fullName>
    </submittedName>
</protein>
<organism evidence="4 5">
    <name type="scientific">Aduncisulcus paluster</name>
    <dbReference type="NCBI Taxonomy" id="2918883"/>
    <lineage>
        <taxon>Eukaryota</taxon>
        <taxon>Metamonada</taxon>
        <taxon>Carpediemonas-like organisms</taxon>
        <taxon>Aduncisulcus</taxon>
    </lineage>
</organism>
<gene>
    <name evidence="4" type="ORF">ADUPG1_006805</name>
</gene>
<dbReference type="Proteomes" id="UP001057375">
    <property type="component" value="Unassembled WGS sequence"/>
</dbReference>
<dbReference type="InterPro" id="IPR032675">
    <property type="entry name" value="LRR_dom_sf"/>
</dbReference>
<dbReference type="SUPFAM" id="SSF52047">
    <property type="entry name" value="RNI-like"/>
    <property type="match status" value="1"/>
</dbReference>
<dbReference type="InterPro" id="IPR001611">
    <property type="entry name" value="Leu-rich_rpt"/>
</dbReference>
<name>A0ABQ5KJM7_9EUKA</name>
<dbReference type="PANTHER" id="PTHR24113">
    <property type="entry name" value="RAN GTPASE-ACTIVATING PROTEIN 1"/>
    <property type="match status" value="1"/>
</dbReference>
<keyword evidence="1" id="KW-0343">GTPase activation</keyword>
<reference evidence="4" key="1">
    <citation type="submission" date="2022-03" db="EMBL/GenBank/DDBJ databases">
        <title>Draft genome sequence of Aduncisulcus paluster, a free-living microaerophilic Fornicata.</title>
        <authorList>
            <person name="Yuyama I."/>
            <person name="Kume K."/>
            <person name="Tamura T."/>
            <person name="Inagaki Y."/>
            <person name="Hashimoto T."/>
        </authorList>
    </citation>
    <scope>NUCLEOTIDE SEQUENCE</scope>
    <source>
        <strain evidence="4">NY0171</strain>
    </source>
</reference>
<comment type="caution">
    <text evidence="4">The sequence shown here is derived from an EMBL/GenBank/DDBJ whole genome shotgun (WGS) entry which is preliminary data.</text>
</comment>
<sequence length="995" mass="114058">METIIDLKLPAIFSYLTKISNDDFASAEPKQFLHSIHFDEVSVCQFSDVNWKFIKKTIYSPSTSELFQFQSCFVRHVSLFHAQPNYFAVPLRFIVKMSEYSDDCESCHLIYLYQGISLSNFLVRSMGSPLQLPLRVSQALVEFIADISTFFVDFYFPFYLDSFLVVDENIPEMLTEVFSSQTRTKQIQVHKMRLIFKDVGIPMRKMKDKRCLEESVSRFDTNHLYMSDEVPKDDVKEKEEDIRDEKSPGSAECIVVSNDKDSFRDGYDLLMYEFDQAADKIKSGTTTESFKYFNLNSVIYSDLSPTPLYPEIFFTPPQMLPFSLDDYVQRSNELSRFIPNDTPYRLGMCLWNIFYPDKMPFSCVLESFITQKSRRLIGSEFHIKELVSFNELYVVLQEKAMKNSPFQGSIKLSFAGRKLLSMCPKDKKKLMCLKSLISQTTSKRVRYYSIFDILEKVREKFGSFPHLRIDGKEVDLSKEEKGGESKYKLDENPLLCESKEMPREYPIVHHKTPQMSSSPSCIIPNCPHSEALISSFISFSPVSSYPIISSKCSSNFSLFSLSFESLMYTMPTSLSSFDQQKIMKKVLQTQRYSPDISMVTPEYFGRCLFTPRVSFEYFMQDECLNPKIVEYIFALLRFMKVRRFRFKSSKYESVETIKNADTKKVLPLIIQGIAGIKMIECLDIDIFEGGKYASFYVGQMISILERLISFSLSCDKILTGSKAKYICGGLAFHNIQNLALTNCGLDDKGCLALGEILPSFRELKCLNLSHNKISSDGCKSLFSDLILEHLIIFDLSMNMIKNGCQYLVRFLQGITSPFDTLGRPIFISLKFMNCSLSPSDCIYLSLGLRDKPMKYGSFDVSYNRFEDQGVLNLVPSFASCPMILNLQGCGITDFGCKIIAEIMKRQDGLKSILLGENKIKGDGCDIIAHALPNAVSLVSIDIHKNRIPSKVLYNFIRKSKETECLTEIKITRPIIFDDERAKSLTRKSVSIRYVE</sequence>
<evidence type="ECO:0000313" key="4">
    <source>
        <dbReference type="EMBL" id="GKT32723.1"/>
    </source>
</evidence>
<evidence type="ECO:0000313" key="5">
    <source>
        <dbReference type="Proteomes" id="UP001057375"/>
    </source>
</evidence>
<accession>A0ABQ5KJM7</accession>
<proteinExistence type="predicted"/>
<dbReference type="InterPro" id="IPR027038">
    <property type="entry name" value="RanGap"/>
</dbReference>
<evidence type="ECO:0000256" key="3">
    <source>
        <dbReference type="ARBA" id="ARBA00022737"/>
    </source>
</evidence>
<dbReference type="PANTHER" id="PTHR24113:SF12">
    <property type="entry name" value="RAN GTPASE-ACTIVATING PROTEIN 1"/>
    <property type="match status" value="1"/>
</dbReference>
<dbReference type="SMART" id="SM00368">
    <property type="entry name" value="LRR_RI"/>
    <property type="match status" value="4"/>
</dbReference>
<evidence type="ECO:0000256" key="2">
    <source>
        <dbReference type="ARBA" id="ARBA00022614"/>
    </source>
</evidence>
<keyword evidence="3" id="KW-0677">Repeat</keyword>
<keyword evidence="2" id="KW-0433">Leucine-rich repeat</keyword>
<dbReference type="Pfam" id="PF13516">
    <property type="entry name" value="LRR_6"/>
    <property type="match status" value="1"/>
</dbReference>
<evidence type="ECO:0000256" key="1">
    <source>
        <dbReference type="ARBA" id="ARBA00022468"/>
    </source>
</evidence>
<dbReference type="Gene3D" id="3.80.10.10">
    <property type="entry name" value="Ribonuclease Inhibitor"/>
    <property type="match status" value="2"/>
</dbReference>